<feature type="repeat" description="WD" evidence="3">
    <location>
        <begin position="277"/>
        <end position="312"/>
    </location>
</feature>
<dbReference type="InterPro" id="IPR036322">
    <property type="entry name" value="WD40_repeat_dom_sf"/>
</dbReference>
<keyword evidence="5" id="KW-1185">Reference proteome</keyword>
<evidence type="ECO:0000256" key="3">
    <source>
        <dbReference type="PROSITE-ProRule" id="PRU00221"/>
    </source>
</evidence>
<comment type="caution">
    <text evidence="4">The sequence shown here is derived from an EMBL/GenBank/DDBJ whole genome shotgun (WGS) entry which is preliminary data.</text>
</comment>
<proteinExistence type="predicted"/>
<dbReference type="OrthoDB" id="25131at2759"/>
<dbReference type="PANTHER" id="PTHR22889">
    <property type="entry name" value="WD REPEAT-CONTAINING PROTEIN 89"/>
    <property type="match status" value="1"/>
</dbReference>
<dbReference type="SUPFAM" id="SSF50978">
    <property type="entry name" value="WD40 repeat-like"/>
    <property type="match status" value="1"/>
</dbReference>
<feature type="repeat" description="WD" evidence="3">
    <location>
        <begin position="46"/>
        <end position="86"/>
    </location>
</feature>
<evidence type="ECO:0000256" key="2">
    <source>
        <dbReference type="ARBA" id="ARBA00022737"/>
    </source>
</evidence>
<keyword evidence="2" id="KW-0677">Repeat</keyword>
<gene>
    <name evidence="4" type="ORF">DM01DRAFT_1332455</name>
</gene>
<dbReference type="InterPro" id="IPR015943">
    <property type="entry name" value="WD40/YVTN_repeat-like_dom_sf"/>
</dbReference>
<dbReference type="EMBL" id="MCGT01000004">
    <property type="protein sequence ID" value="ORX60300.1"/>
    <property type="molecule type" value="Genomic_DNA"/>
</dbReference>
<dbReference type="Gene3D" id="2.130.10.10">
    <property type="entry name" value="YVTN repeat-like/Quinoprotein amine dehydrogenase"/>
    <property type="match status" value="2"/>
</dbReference>
<dbReference type="PROSITE" id="PS50294">
    <property type="entry name" value="WD_REPEATS_REGION"/>
    <property type="match status" value="1"/>
</dbReference>
<dbReference type="PANTHER" id="PTHR22889:SF0">
    <property type="entry name" value="WD REPEAT-CONTAINING PROTEIN 89"/>
    <property type="match status" value="1"/>
</dbReference>
<reference evidence="4 5" key="1">
    <citation type="submission" date="2016-07" db="EMBL/GenBank/DDBJ databases">
        <title>Pervasive Adenine N6-methylation of Active Genes in Fungi.</title>
        <authorList>
            <consortium name="DOE Joint Genome Institute"/>
            <person name="Mondo S.J."/>
            <person name="Dannebaum R.O."/>
            <person name="Kuo R.C."/>
            <person name="Labutti K."/>
            <person name="Haridas S."/>
            <person name="Kuo A."/>
            <person name="Salamov A."/>
            <person name="Ahrendt S.R."/>
            <person name="Lipzen A."/>
            <person name="Sullivan W."/>
            <person name="Andreopoulos W.B."/>
            <person name="Clum A."/>
            <person name="Lindquist E."/>
            <person name="Daum C."/>
            <person name="Ramamoorthy G.K."/>
            <person name="Gryganskyi A."/>
            <person name="Culley D."/>
            <person name="Magnuson J.K."/>
            <person name="James T.Y."/>
            <person name="O'Malley M.A."/>
            <person name="Stajich J.E."/>
            <person name="Spatafora J.W."/>
            <person name="Visel A."/>
            <person name="Grigoriev I.V."/>
        </authorList>
    </citation>
    <scope>NUCLEOTIDE SEQUENCE [LARGE SCALE GENOMIC DNA]</scope>
    <source>
        <strain evidence="4 5">NRRL 3301</strain>
    </source>
</reference>
<protein>
    <submittedName>
        <fullName evidence="4">WD40 repeat-like protein</fullName>
    </submittedName>
</protein>
<dbReference type="Proteomes" id="UP000242146">
    <property type="component" value="Unassembled WGS sequence"/>
</dbReference>
<evidence type="ECO:0000313" key="4">
    <source>
        <dbReference type="EMBL" id="ORX60300.1"/>
    </source>
</evidence>
<dbReference type="AlphaFoldDB" id="A0A1X2GS36"/>
<sequence length="312" mass="34832">MANIDFGFKDQYVFDVTANSQYVIASASDQLVRLYDANSLQPVTSLAFHQKRISKMKLYNDQYLFTASEDGKLARWDLRSQSTAPAQVFQYTRPLSAFDVNCNDTMAVAGTLNEEFVQTAELAFFDTRQSSLLHKFEESHGDDVTDIQCHPSIPSQLISCSTDGLVNSYDVKDFDEDEDILAVINSGSSVSKAGYFGPDANYMFYLTHLETFALYTLDGDLVCDYGQLKNIEGVDYAIDCLFDQTTSRLYLATGNNNGDVSLFHVNINELQRCQVLSGGHTDVVRSIYWNHTSQSILTGGEDGKMCAWQAVQ</sequence>
<dbReference type="InterPro" id="IPR001680">
    <property type="entry name" value="WD40_rpt"/>
</dbReference>
<name>A0A1X2GS36_9FUNG</name>
<dbReference type="SMART" id="SM00320">
    <property type="entry name" value="WD40"/>
    <property type="match status" value="5"/>
</dbReference>
<dbReference type="PROSITE" id="PS50082">
    <property type="entry name" value="WD_REPEATS_2"/>
    <property type="match status" value="2"/>
</dbReference>
<dbReference type="InterPro" id="IPR039328">
    <property type="entry name" value="WDR89"/>
</dbReference>
<evidence type="ECO:0000313" key="5">
    <source>
        <dbReference type="Proteomes" id="UP000242146"/>
    </source>
</evidence>
<organism evidence="4 5">
    <name type="scientific">Hesseltinella vesiculosa</name>
    <dbReference type="NCBI Taxonomy" id="101127"/>
    <lineage>
        <taxon>Eukaryota</taxon>
        <taxon>Fungi</taxon>
        <taxon>Fungi incertae sedis</taxon>
        <taxon>Mucoromycota</taxon>
        <taxon>Mucoromycotina</taxon>
        <taxon>Mucoromycetes</taxon>
        <taxon>Mucorales</taxon>
        <taxon>Cunninghamellaceae</taxon>
        <taxon>Hesseltinella</taxon>
    </lineage>
</organism>
<keyword evidence="1 3" id="KW-0853">WD repeat</keyword>
<evidence type="ECO:0000256" key="1">
    <source>
        <dbReference type="ARBA" id="ARBA00022574"/>
    </source>
</evidence>
<accession>A0A1X2GS36</accession>
<dbReference type="Pfam" id="PF00400">
    <property type="entry name" value="WD40"/>
    <property type="match status" value="1"/>
</dbReference>
<dbReference type="STRING" id="101127.A0A1X2GS36"/>